<dbReference type="InterPro" id="IPR024775">
    <property type="entry name" value="DinB-like"/>
</dbReference>
<dbReference type="InterPro" id="IPR016187">
    <property type="entry name" value="CTDL_fold"/>
</dbReference>
<dbReference type="STRING" id="1137280.D777_02675"/>
<name>A0A072N1C4_9GAMM</name>
<dbReference type="InterPro" id="IPR042095">
    <property type="entry name" value="SUMF_sf"/>
</dbReference>
<dbReference type="SUPFAM" id="SSF109854">
    <property type="entry name" value="DinB/YfiT-like putative metalloenzymes"/>
    <property type="match status" value="1"/>
</dbReference>
<gene>
    <name evidence="6" type="ORF">D777_02675</name>
</gene>
<accession>A0A072N1C4</accession>
<dbReference type="AlphaFoldDB" id="A0A072N1C4"/>
<keyword evidence="2" id="KW-0408">Iron</keyword>
<dbReference type="PANTHER" id="PTHR23150">
    <property type="entry name" value="SULFATASE MODIFYING FACTOR 1, 2"/>
    <property type="match status" value="1"/>
</dbReference>
<dbReference type="InterPro" id="IPR034660">
    <property type="entry name" value="DinB/YfiT-like"/>
</dbReference>
<evidence type="ECO:0000256" key="3">
    <source>
        <dbReference type="ARBA" id="ARBA00037882"/>
    </source>
</evidence>
<dbReference type="InterPro" id="IPR005532">
    <property type="entry name" value="SUMF_dom"/>
</dbReference>
<sequence>MALAGLLFWVSESVGEVDNVDETQMVTEQVATRDGLLAALEKARTRTRELVTSLPDAALDVPYHRGVNPPLWEMGHSAFFYEVFVLNLLDGVPSIDPSMDDLWDSFHVDHPDRWRRDLFPARNATLQYFDTVYSRIAERIREQPLTDRALYLYRYAIFHQNMHIESLIWCRQTVGYPAPSSFSGDRPAPGDPVPGDADIPAGRWLIGMPGESGCYATDDFAFDCEKPRFEVELPAFAISKQPVSNGDFLAFVEDGGYQRTELWSFGGRKWLDTETDVALVHGCREPMFRAPRHPLYWRWHGNQWQERVFDHWQPLKIDAPVLHVSYWEAEAWCRWAGRRLPSEFEWEVAALANRPGEPFQRFPWGNQVPGGASADLDGQGMGQHPVFDFPAGDSPFGCRQMIGSAWEWTSTQFLPYDGFKVDMYPFMSTLQFGDHKVTRGGSCATSSCLIRGTYRQAYLPQRNDVYTGFRSCAL</sequence>
<evidence type="ECO:0000313" key="6">
    <source>
        <dbReference type="EMBL" id="KEF30733.1"/>
    </source>
</evidence>
<comment type="pathway">
    <text evidence="3">Amino-acid biosynthesis; ergothioneine biosynthesis.</text>
</comment>
<keyword evidence="7" id="KW-1185">Reference proteome</keyword>
<dbReference type="Pfam" id="PF03781">
    <property type="entry name" value="FGE-sulfatase"/>
    <property type="match status" value="1"/>
</dbReference>
<dbReference type="Gene3D" id="1.20.120.450">
    <property type="entry name" value="dinb family like domain"/>
    <property type="match status" value="1"/>
</dbReference>
<dbReference type="PANTHER" id="PTHR23150:SF36">
    <property type="entry name" value="HERCYNINE OXYGENASE"/>
    <property type="match status" value="1"/>
</dbReference>
<dbReference type="NCBIfam" id="NF041186">
    <property type="entry name" value="SenA"/>
    <property type="match status" value="1"/>
</dbReference>
<proteinExistence type="predicted"/>
<evidence type="ECO:0000259" key="4">
    <source>
        <dbReference type="Pfam" id="PF03781"/>
    </source>
</evidence>
<evidence type="ECO:0000259" key="5">
    <source>
        <dbReference type="Pfam" id="PF12867"/>
    </source>
</evidence>
<dbReference type="Proteomes" id="UP000035057">
    <property type="component" value="Unassembled WGS sequence"/>
</dbReference>
<feature type="domain" description="Sulfatase-modifying factor enzyme-like" evidence="4">
    <location>
        <begin position="198"/>
        <end position="470"/>
    </location>
</feature>
<dbReference type="SUPFAM" id="SSF56436">
    <property type="entry name" value="C-type lectin-like"/>
    <property type="match status" value="1"/>
</dbReference>
<protein>
    <recommendedName>
        <fullName evidence="8">Serine/threonine kinase</fullName>
    </recommendedName>
</protein>
<dbReference type="Pfam" id="PF12867">
    <property type="entry name" value="DinB_2"/>
    <property type="match status" value="1"/>
</dbReference>
<dbReference type="InterPro" id="IPR051043">
    <property type="entry name" value="Sulfatase_Mod_Factor_Kinase"/>
</dbReference>
<feature type="domain" description="DinB-like" evidence="5">
    <location>
        <begin position="39"/>
        <end position="165"/>
    </location>
</feature>
<comment type="caution">
    <text evidence="6">The sequence shown here is derived from an EMBL/GenBank/DDBJ whole genome shotgun (WGS) entry which is preliminary data.</text>
</comment>
<evidence type="ECO:0000256" key="1">
    <source>
        <dbReference type="ARBA" id="ARBA00023002"/>
    </source>
</evidence>
<evidence type="ECO:0000256" key="2">
    <source>
        <dbReference type="ARBA" id="ARBA00023004"/>
    </source>
</evidence>
<dbReference type="EMBL" id="ANIE01000007">
    <property type="protein sequence ID" value="KEF30733.1"/>
    <property type="molecule type" value="Genomic_DNA"/>
</dbReference>
<dbReference type="PATRIC" id="fig|1137280.3.peg.2492"/>
<organism evidence="6 7">
    <name type="scientific">Marinobacter nitratireducens</name>
    <dbReference type="NCBI Taxonomy" id="1137280"/>
    <lineage>
        <taxon>Bacteria</taxon>
        <taxon>Pseudomonadati</taxon>
        <taxon>Pseudomonadota</taxon>
        <taxon>Gammaproteobacteria</taxon>
        <taxon>Pseudomonadales</taxon>
        <taxon>Marinobacteraceae</taxon>
        <taxon>Marinobacter</taxon>
    </lineage>
</organism>
<dbReference type="Gene3D" id="3.90.1580.10">
    <property type="entry name" value="paralog of FGE (formylglycine-generating enzyme)"/>
    <property type="match status" value="1"/>
</dbReference>
<evidence type="ECO:0000313" key="7">
    <source>
        <dbReference type="Proteomes" id="UP000035057"/>
    </source>
</evidence>
<keyword evidence="1" id="KW-0560">Oxidoreductase</keyword>
<evidence type="ECO:0008006" key="8">
    <source>
        <dbReference type="Google" id="ProtNLM"/>
    </source>
</evidence>
<reference evidence="6 7" key="1">
    <citation type="submission" date="2012-12" db="EMBL/GenBank/DDBJ databases">
        <title>Genome assembly of Marinobacter sp. AK21.</title>
        <authorList>
            <person name="Khatri I."/>
            <person name="Kumar R."/>
            <person name="Vaidya B."/>
            <person name="Subramanian S."/>
            <person name="Pinnaka A."/>
        </authorList>
    </citation>
    <scope>NUCLEOTIDE SEQUENCE [LARGE SCALE GENOMIC DNA]</scope>
    <source>
        <strain evidence="6 7">AK21</strain>
    </source>
</reference>